<gene>
    <name evidence="1" type="ORF">NITHO_4160004</name>
</gene>
<comment type="caution">
    <text evidence="1">The sequence shown here is derived from an EMBL/GenBank/DDBJ whole genome shotgun (WGS) entry which is preliminary data.</text>
</comment>
<name>I4EJN4_9BACT</name>
<dbReference type="RefSeq" id="WP_008479419.1">
    <property type="nucleotide sequence ID" value="NZ_CAGS01000353.1"/>
</dbReference>
<reference evidence="1 2" key="1">
    <citation type="journal article" date="2012" name="ISME J.">
        <title>Nitrification expanded: discovery, physiology and genomics of a nitrite-oxidizing bacterium from the phylum Chloroflexi.</title>
        <authorList>
            <person name="Sorokin D.Y."/>
            <person name="Lucker S."/>
            <person name="Vejmelkova D."/>
            <person name="Kostrikina N.A."/>
            <person name="Kleerebezem R."/>
            <person name="Rijpstra W.I."/>
            <person name="Damste J.S."/>
            <person name="Le Paslier D."/>
            <person name="Muyzer G."/>
            <person name="Wagner M."/>
            <person name="van Loosdrecht M.C."/>
            <person name="Daims H."/>
        </authorList>
    </citation>
    <scope>NUCLEOTIDE SEQUENCE [LARGE SCALE GENOMIC DNA]</scope>
    <source>
        <strain evidence="2">none</strain>
    </source>
</reference>
<organism evidence="1 2">
    <name type="scientific">Nitrolancea hollandica Lb</name>
    <dbReference type="NCBI Taxonomy" id="1129897"/>
    <lineage>
        <taxon>Bacteria</taxon>
        <taxon>Pseudomonadati</taxon>
        <taxon>Thermomicrobiota</taxon>
        <taxon>Thermomicrobia</taxon>
        <taxon>Sphaerobacterales</taxon>
        <taxon>Sphaerobacterineae</taxon>
        <taxon>Sphaerobacteraceae</taxon>
        <taxon>Nitrolancea</taxon>
    </lineage>
</organism>
<dbReference type="Proteomes" id="UP000004221">
    <property type="component" value="Unassembled WGS sequence"/>
</dbReference>
<dbReference type="InterPro" id="IPR019587">
    <property type="entry name" value="Polyketide_cyclase/dehydratase"/>
</dbReference>
<accession>I4EJN4</accession>
<evidence type="ECO:0000313" key="2">
    <source>
        <dbReference type="Proteomes" id="UP000004221"/>
    </source>
</evidence>
<dbReference type="InterPro" id="IPR023393">
    <property type="entry name" value="START-like_dom_sf"/>
</dbReference>
<dbReference type="CDD" id="cd07812">
    <property type="entry name" value="SRPBCC"/>
    <property type="match status" value="1"/>
</dbReference>
<protein>
    <recommendedName>
        <fullName evidence="3">Polyketide cyclase/dehydrase</fullName>
    </recommendedName>
</protein>
<dbReference type="EMBL" id="CAGS01000353">
    <property type="protein sequence ID" value="CCF84896.1"/>
    <property type="molecule type" value="Genomic_DNA"/>
</dbReference>
<dbReference type="OrthoDB" id="288089at2"/>
<dbReference type="AlphaFoldDB" id="I4EJN4"/>
<dbReference type="Pfam" id="PF10604">
    <property type="entry name" value="Polyketide_cyc2"/>
    <property type="match status" value="1"/>
</dbReference>
<dbReference type="SUPFAM" id="SSF55961">
    <property type="entry name" value="Bet v1-like"/>
    <property type="match status" value="1"/>
</dbReference>
<evidence type="ECO:0008006" key="3">
    <source>
        <dbReference type="Google" id="ProtNLM"/>
    </source>
</evidence>
<dbReference type="Gene3D" id="3.30.530.20">
    <property type="match status" value="1"/>
</dbReference>
<keyword evidence="2" id="KW-1185">Reference proteome</keyword>
<evidence type="ECO:0000313" key="1">
    <source>
        <dbReference type="EMBL" id="CCF84896.1"/>
    </source>
</evidence>
<proteinExistence type="predicted"/>
<sequence length="152" mass="16723">MAKIHAEAERTIDAPPNTVYAFLADYRTKHPEILTPNFIDYKVEQGGRGAGTVISFRLKAGGRERAYTMKVDEPKKGKTLRERDTGSSLVTVWTVSPAGNGKQSTVRITTEWESSGTGIGGFMERRFAPGGLRKIYDQMLSRLDQAVSGGQK</sequence>